<feature type="non-terminal residue" evidence="5">
    <location>
        <position position="138"/>
    </location>
</feature>
<dbReference type="GO" id="GO:0031083">
    <property type="term" value="C:BLOC-1 complex"/>
    <property type="evidence" value="ECO:0007669"/>
    <property type="project" value="TreeGrafter"/>
</dbReference>
<protein>
    <recommendedName>
        <fullName evidence="2">Biogenesis of lysosome-related organelles complex 1 subunit 3</fullName>
    </recommendedName>
</protein>
<dbReference type="STRING" id="299467.A0A443SSW1"/>
<feature type="coiled-coil region" evidence="3">
    <location>
        <begin position="15"/>
        <end position="57"/>
    </location>
</feature>
<keyword evidence="6" id="KW-1185">Reference proteome</keyword>
<comment type="caution">
    <text evidence="5">The sequence shown here is derived from an EMBL/GenBank/DDBJ whole genome shotgun (WGS) entry which is preliminary data.</text>
</comment>
<keyword evidence="3" id="KW-0175">Coiled coil</keyword>
<dbReference type="PANTHER" id="PTHR31974:SF2">
    <property type="entry name" value="BIOGENESIS OF LYSOSOME-RELATED ORGANELLES COMPLEX 1 SUBUNIT 3"/>
    <property type="match status" value="1"/>
</dbReference>
<reference evidence="5 6" key="1">
    <citation type="journal article" date="2018" name="Gigascience">
        <title>Genomes of trombidid mites reveal novel predicted allergens and laterally-transferred genes associated with secondary metabolism.</title>
        <authorList>
            <person name="Dong X."/>
            <person name="Chaisiri K."/>
            <person name="Xia D."/>
            <person name="Armstrong S.D."/>
            <person name="Fang Y."/>
            <person name="Donnelly M.J."/>
            <person name="Kadowaki T."/>
            <person name="McGarry J.W."/>
            <person name="Darby A.C."/>
            <person name="Makepeace B.L."/>
        </authorList>
    </citation>
    <scope>NUCLEOTIDE SEQUENCE [LARGE SCALE GENOMIC DNA]</scope>
    <source>
        <strain evidence="5">UoL-UT</strain>
    </source>
</reference>
<evidence type="ECO:0000256" key="2">
    <source>
        <dbReference type="ARBA" id="ARBA00019581"/>
    </source>
</evidence>
<feature type="non-terminal residue" evidence="5">
    <location>
        <position position="1"/>
    </location>
</feature>
<dbReference type="OrthoDB" id="5984572at2759"/>
<comment type="similarity">
    <text evidence="1">Belongs to the BLOC1S3 family.</text>
</comment>
<dbReference type="Proteomes" id="UP000288716">
    <property type="component" value="Unassembled WGS sequence"/>
</dbReference>
<gene>
    <name evidence="5" type="ORF">B4U80_02984</name>
</gene>
<accession>A0A443SSW1</accession>
<dbReference type="VEuPathDB" id="VectorBase:LDEU001431"/>
<proteinExistence type="inferred from homology"/>
<evidence type="ECO:0000256" key="3">
    <source>
        <dbReference type="SAM" id="Coils"/>
    </source>
</evidence>
<sequence length="138" mass="15349">RFAESDSPKYDSLLHRKLREKNEQLKQELLNIACLPYNNATKEIAAITQQLVKSQKMVQNVSSSLRRCSNELTLIEGTLDSIRANKSMLPKFVNQMKKTTNAGVKEQPGAYPNADESVSTSTSSLDENSDATVITKDT</sequence>
<organism evidence="5 6">
    <name type="scientific">Leptotrombidium deliense</name>
    <dbReference type="NCBI Taxonomy" id="299467"/>
    <lineage>
        <taxon>Eukaryota</taxon>
        <taxon>Metazoa</taxon>
        <taxon>Ecdysozoa</taxon>
        <taxon>Arthropoda</taxon>
        <taxon>Chelicerata</taxon>
        <taxon>Arachnida</taxon>
        <taxon>Acari</taxon>
        <taxon>Acariformes</taxon>
        <taxon>Trombidiformes</taxon>
        <taxon>Prostigmata</taxon>
        <taxon>Anystina</taxon>
        <taxon>Parasitengona</taxon>
        <taxon>Trombiculoidea</taxon>
        <taxon>Trombiculidae</taxon>
        <taxon>Leptotrombidium</taxon>
    </lineage>
</organism>
<dbReference type="InterPro" id="IPR017245">
    <property type="entry name" value="BLOC-1_complex_su-3"/>
</dbReference>
<dbReference type="PANTHER" id="PTHR31974">
    <property type="entry name" value="BIOGENESIS OF LYSOSOME-RELATED ORGANELLES COMPLEX 1 SUBUNIT 3"/>
    <property type="match status" value="1"/>
</dbReference>
<feature type="compositionally biased region" description="Polar residues" evidence="4">
    <location>
        <begin position="116"/>
        <end position="132"/>
    </location>
</feature>
<dbReference type="AlphaFoldDB" id="A0A443SSW1"/>
<evidence type="ECO:0000313" key="5">
    <source>
        <dbReference type="EMBL" id="RWS30609.1"/>
    </source>
</evidence>
<evidence type="ECO:0000313" key="6">
    <source>
        <dbReference type="Proteomes" id="UP000288716"/>
    </source>
</evidence>
<evidence type="ECO:0000256" key="4">
    <source>
        <dbReference type="SAM" id="MobiDB-lite"/>
    </source>
</evidence>
<name>A0A443SSW1_9ACAR</name>
<dbReference type="EMBL" id="NCKV01000440">
    <property type="protein sequence ID" value="RWS30609.1"/>
    <property type="molecule type" value="Genomic_DNA"/>
</dbReference>
<dbReference type="Pfam" id="PF15753">
    <property type="entry name" value="BLOC1S3"/>
    <property type="match status" value="1"/>
</dbReference>
<evidence type="ECO:0000256" key="1">
    <source>
        <dbReference type="ARBA" id="ARBA00008942"/>
    </source>
</evidence>
<feature type="region of interest" description="Disordered" evidence="4">
    <location>
        <begin position="99"/>
        <end position="138"/>
    </location>
</feature>